<protein>
    <submittedName>
        <fullName evidence="1">Uncharacterized protein</fullName>
    </submittedName>
</protein>
<evidence type="ECO:0000313" key="2">
    <source>
        <dbReference type="Proteomes" id="UP000712600"/>
    </source>
</evidence>
<dbReference type="AlphaFoldDB" id="A0A8S9SSG7"/>
<accession>A0A8S9SSG7</accession>
<organism evidence="1 2">
    <name type="scientific">Brassica cretica</name>
    <name type="common">Mustard</name>
    <dbReference type="NCBI Taxonomy" id="69181"/>
    <lineage>
        <taxon>Eukaryota</taxon>
        <taxon>Viridiplantae</taxon>
        <taxon>Streptophyta</taxon>
        <taxon>Embryophyta</taxon>
        <taxon>Tracheophyta</taxon>
        <taxon>Spermatophyta</taxon>
        <taxon>Magnoliopsida</taxon>
        <taxon>eudicotyledons</taxon>
        <taxon>Gunneridae</taxon>
        <taxon>Pentapetalae</taxon>
        <taxon>rosids</taxon>
        <taxon>malvids</taxon>
        <taxon>Brassicales</taxon>
        <taxon>Brassicaceae</taxon>
        <taxon>Brassiceae</taxon>
        <taxon>Brassica</taxon>
    </lineage>
</organism>
<reference evidence="1" key="1">
    <citation type="submission" date="2019-12" db="EMBL/GenBank/DDBJ databases">
        <title>Genome sequencing and annotation of Brassica cretica.</title>
        <authorList>
            <person name="Studholme D.J."/>
            <person name="Sarris P."/>
        </authorList>
    </citation>
    <scope>NUCLEOTIDE SEQUENCE</scope>
    <source>
        <strain evidence="1">PFS-109/04</strain>
        <tissue evidence="1">Leaf</tissue>
    </source>
</reference>
<dbReference type="Proteomes" id="UP000712600">
    <property type="component" value="Unassembled WGS sequence"/>
</dbReference>
<gene>
    <name evidence="1" type="ORF">F2Q69_00036937</name>
</gene>
<evidence type="ECO:0000313" key="1">
    <source>
        <dbReference type="EMBL" id="KAF3603897.1"/>
    </source>
</evidence>
<proteinExistence type="predicted"/>
<name>A0A8S9SSG7_BRACR</name>
<sequence length="126" mass="14077">MELLFFESDDQRGSRESRILATLGCLKMCLQGDQNPFIAWHNGIESKSGAVSKSGAISKCGYPSIDHNASVGITLPASSLVIRLKKQQLHFRAFYPPMKFYISLWLDFNQLLSQDNSIKAPASKRI</sequence>
<dbReference type="EMBL" id="QGKX02000004">
    <property type="protein sequence ID" value="KAF3603897.1"/>
    <property type="molecule type" value="Genomic_DNA"/>
</dbReference>
<comment type="caution">
    <text evidence="1">The sequence shown here is derived from an EMBL/GenBank/DDBJ whole genome shotgun (WGS) entry which is preliminary data.</text>
</comment>